<dbReference type="Pfam" id="PF03018">
    <property type="entry name" value="Dirigent"/>
    <property type="match status" value="1"/>
</dbReference>
<comment type="function">
    <text evidence="4">Dirigent proteins impart stereoselectivity on the phenoxy radical-coupling reaction, yielding optically active lignans from two molecules of coniferyl alcohol in the biosynthesis of lignans, flavonolignans, and alkaloids and thus plays a central role in plant secondary metabolism.</text>
</comment>
<name>A0A199VUJ0_ANACO</name>
<dbReference type="Proteomes" id="UP000092600">
    <property type="component" value="Unassembled WGS sequence"/>
</dbReference>
<dbReference type="AlphaFoldDB" id="A0A199VUJ0"/>
<protein>
    <recommendedName>
        <fullName evidence="4">Dirigent protein</fullName>
    </recommendedName>
</protein>
<gene>
    <name evidence="5" type="ORF">ACMD2_12599</name>
</gene>
<evidence type="ECO:0000256" key="4">
    <source>
        <dbReference type="RuleBase" id="RU363099"/>
    </source>
</evidence>
<dbReference type="GO" id="GO:0048046">
    <property type="term" value="C:apoplast"/>
    <property type="evidence" value="ECO:0007669"/>
    <property type="project" value="UniProtKB-SubCell"/>
</dbReference>
<dbReference type="Gene3D" id="2.40.480.10">
    <property type="entry name" value="Allene oxide cyclase-like"/>
    <property type="match status" value="1"/>
</dbReference>
<sequence>MAKLLFISPHTLKALLLFITISTTTTTILALKHPHDHKLRHRGGGGGGHGRPEKFTHLHFFWHDILTGRDPTAVSVARAASTNASATFFGVVNRTVFESLICARQAGPAMASKLVGRAQGLYASASKEGVALMMAMNFAFTEGEYNGSTVAVLGQNAAFSDVREMAVVGGSGAFRLARGYVQARTHSLDVKTGNAVVEYDVFVWHH</sequence>
<reference evidence="5 6" key="1">
    <citation type="journal article" date="2016" name="DNA Res.">
        <title>The draft genome of MD-2 pineapple using hybrid error correction of long reads.</title>
        <authorList>
            <person name="Redwan R.M."/>
            <person name="Saidin A."/>
            <person name="Kumar S.V."/>
        </authorList>
    </citation>
    <scope>NUCLEOTIDE SEQUENCE [LARGE SCALE GENOMIC DNA]</scope>
    <source>
        <strain evidence="6">cv. MD2</strain>
        <tissue evidence="5">Leaf</tissue>
    </source>
</reference>
<dbReference type="InterPro" id="IPR004265">
    <property type="entry name" value="Dirigent"/>
</dbReference>
<dbReference type="EMBL" id="LSRQ01000887">
    <property type="protein sequence ID" value="OAY80365.1"/>
    <property type="molecule type" value="Genomic_DNA"/>
</dbReference>
<comment type="subunit">
    <text evidence="2 4">Homodimer.</text>
</comment>
<dbReference type="InterPro" id="IPR044859">
    <property type="entry name" value="Allene_oxi_cyc_Dirigent"/>
</dbReference>
<comment type="caution">
    <text evidence="5">The sequence shown here is derived from an EMBL/GenBank/DDBJ whole genome shotgun (WGS) entry which is preliminary data.</text>
</comment>
<evidence type="ECO:0000313" key="6">
    <source>
        <dbReference type="Proteomes" id="UP000092600"/>
    </source>
</evidence>
<evidence type="ECO:0000313" key="5">
    <source>
        <dbReference type="EMBL" id="OAY80365.1"/>
    </source>
</evidence>
<evidence type="ECO:0000256" key="3">
    <source>
        <dbReference type="ARBA" id="ARBA00022525"/>
    </source>
</evidence>
<evidence type="ECO:0000256" key="1">
    <source>
        <dbReference type="ARBA" id="ARBA00010746"/>
    </source>
</evidence>
<dbReference type="PANTHER" id="PTHR21495">
    <property type="entry name" value="NUCLEOPORIN-RELATED"/>
    <property type="match status" value="1"/>
</dbReference>
<proteinExistence type="inferred from homology"/>
<organism evidence="5 6">
    <name type="scientific">Ananas comosus</name>
    <name type="common">Pineapple</name>
    <name type="synonym">Ananas ananas</name>
    <dbReference type="NCBI Taxonomy" id="4615"/>
    <lineage>
        <taxon>Eukaryota</taxon>
        <taxon>Viridiplantae</taxon>
        <taxon>Streptophyta</taxon>
        <taxon>Embryophyta</taxon>
        <taxon>Tracheophyta</taxon>
        <taxon>Spermatophyta</taxon>
        <taxon>Magnoliopsida</taxon>
        <taxon>Liliopsida</taxon>
        <taxon>Poales</taxon>
        <taxon>Bromeliaceae</taxon>
        <taxon>Bromelioideae</taxon>
        <taxon>Ananas</taxon>
    </lineage>
</organism>
<evidence type="ECO:0000256" key="2">
    <source>
        <dbReference type="ARBA" id="ARBA00011738"/>
    </source>
</evidence>
<comment type="similarity">
    <text evidence="1 4">Belongs to the plant dirigent protein family.</text>
</comment>
<dbReference type="GO" id="GO:0009699">
    <property type="term" value="P:phenylpropanoid biosynthetic process"/>
    <property type="evidence" value="ECO:0007669"/>
    <property type="project" value="UniProtKB-ARBA"/>
</dbReference>
<dbReference type="STRING" id="4615.A0A199VUJ0"/>
<keyword evidence="4" id="KW-0052">Apoplast</keyword>
<accession>A0A199VUJ0</accession>
<keyword evidence="3 4" id="KW-0964">Secreted</keyword>
<comment type="subcellular location">
    <subcellularLocation>
        <location evidence="4">Secreted</location>
        <location evidence="4">Extracellular space</location>
        <location evidence="4">Apoplast</location>
    </subcellularLocation>
</comment>